<keyword evidence="5 7" id="KW-0496">Mitochondrion</keyword>
<feature type="region of interest" description="Disordered" evidence="8">
    <location>
        <begin position="584"/>
        <end position="608"/>
    </location>
</feature>
<comment type="function">
    <text evidence="7">Component of the ERMES/MDM complex, which serves as a molecular tether to connect the endoplasmic reticulum and mitochondria. Components of this complex are involved in the control of mitochondrial shape and protein biogenesis and may function in phospholipid exchange. MDM10 is involved in the late assembly steps of the general translocase of the mitochondrial outer membrane (TOM complex). Functions in the TOM40-specific route of the assembly of outer membrane beta-barrel proteins, including the association of TOM40 with the receptor TOM22 and small TOM proteins. Can associate with the SAM(core) complex as well as the MDM12-MMM1 complex, both involved in late steps of the major beta-barrel assembly pathway, that is responsible for biogenesis of all outer membrane beta-barrel proteins. May act as a switch that shuttles between both complexes and channels precursor proteins into the TOM40-specific pathway. Plays a role in mitochondrial morphology and in the inheritance of mitochondria.</text>
</comment>
<dbReference type="Gene3D" id="1.50.10.10">
    <property type="match status" value="1"/>
</dbReference>
<dbReference type="GO" id="GO:0016787">
    <property type="term" value="F:hydrolase activity"/>
    <property type="evidence" value="ECO:0007669"/>
    <property type="project" value="UniProtKB-KW"/>
</dbReference>
<name>A0A4S4M4R9_9AGAM</name>
<evidence type="ECO:0000256" key="5">
    <source>
        <dbReference type="ARBA" id="ARBA00023128"/>
    </source>
</evidence>
<dbReference type="OrthoDB" id="2103793at2759"/>
<organism evidence="9 10">
    <name type="scientific">Bondarzewia mesenterica</name>
    <dbReference type="NCBI Taxonomy" id="1095465"/>
    <lineage>
        <taxon>Eukaryota</taxon>
        <taxon>Fungi</taxon>
        <taxon>Dikarya</taxon>
        <taxon>Basidiomycota</taxon>
        <taxon>Agaricomycotina</taxon>
        <taxon>Agaricomycetes</taxon>
        <taxon>Russulales</taxon>
        <taxon>Bondarzewiaceae</taxon>
        <taxon>Bondarzewia</taxon>
    </lineage>
</organism>
<proteinExistence type="inferred from homology"/>
<evidence type="ECO:0000313" key="9">
    <source>
        <dbReference type="EMBL" id="THH20152.1"/>
    </source>
</evidence>
<evidence type="ECO:0000256" key="6">
    <source>
        <dbReference type="ARBA" id="ARBA00023136"/>
    </source>
</evidence>
<feature type="region of interest" description="Disordered" evidence="8">
    <location>
        <begin position="733"/>
        <end position="757"/>
    </location>
</feature>
<dbReference type="HAMAP" id="MF_03102">
    <property type="entry name" value="Mdm10"/>
    <property type="match status" value="1"/>
</dbReference>
<dbReference type="InterPro" id="IPR027539">
    <property type="entry name" value="Mdm10"/>
</dbReference>
<dbReference type="GO" id="GO:0032865">
    <property type="term" value="C:ERMES complex"/>
    <property type="evidence" value="ECO:0007669"/>
    <property type="project" value="UniProtKB-UniRule"/>
</dbReference>
<dbReference type="GO" id="GO:0001401">
    <property type="term" value="C:SAM complex"/>
    <property type="evidence" value="ECO:0007669"/>
    <property type="project" value="TreeGrafter"/>
</dbReference>
<keyword evidence="1 7" id="KW-1134">Transmembrane beta strand</keyword>
<dbReference type="PANTHER" id="PTHR28035">
    <property type="entry name" value="MITOCHONDRIAL DISTRIBUTION AND MORPHOLOGY PROTEIN 10"/>
    <property type="match status" value="1"/>
</dbReference>
<feature type="compositionally biased region" description="Low complexity" evidence="8">
    <location>
        <begin position="739"/>
        <end position="748"/>
    </location>
</feature>
<keyword evidence="10" id="KW-1185">Reference proteome</keyword>
<comment type="similarity">
    <text evidence="7">Belongs to the MDM10 family.</text>
</comment>
<evidence type="ECO:0000256" key="7">
    <source>
        <dbReference type="HAMAP-Rule" id="MF_03102"/>
    </source>
</evidence>
<dbReference type="PANTHER" id="PTHR28035:SF1">
    <property type="entry name" value="MITOCHONDRIAL DISTRIBUTION AND MORPHOLOGY PROTEIN 10"/>
    <property type="match status" value="1"/>
</dbReference>
<comment type="domain">
    <text evidence="7">Lacks alpha-helical transmembrane segments, suggesting that it resides in the membrane via beta-sheet conformations similar to those predicted for other outer membrane proteins and porin.</text>
</comment>
<dbReference type="InterPro" id="IPR008928">
    <property type="entry name" value="6-hairpin_glycosidase_sf"/>
</dbReference>
<dbReference type="Pfam" id="PF07470">
    <property type="entry name" value="Glyco_hydro_88"/>
    <property type="match status" value="1"/>
</dbReference>
<dbReference type="EMBL" id="SGPL01000028">
    <property type="protein sequence ID" value="THH20152.1"/>
    <property type="molecule type" value="Genomic_DNA"/>
</dbReference>
<gene>
    <name evidence="7" type="primary">MDM10</name>
    <name evidence="9" type="ORF">EW146_g1137</name>
</gene>
<dbReference type="GO" id="GO:0051654">
    <property type="term" value="P:establishment of mitochondrion localization"/>
    <property type="evidence" value="ECO:0007669"/>
    <property type="project" value="TreeGrafter"/>
</dbReference>
<keyword evidence="6 7" id="KW-0472">Membrane</keyword>
<dbReference type="AlphaFoldDB" id="A0A4S4M4R9"/>
<evidence type="ECO:0000313" key="10">
    <source>
        <dbReference type="Proteomes" id="UP000310158"/>
    </source>
</evidence>
<feature type="compositionally biased region" description="Basic and acidic residues" evidence="8">
    <location>
        <begin position="591"/>
        <end position="605"/>
    </location>
</feature>
<sequence>MQKEEMTTLSNTAATEHVCRKYQSQEVALLKQIRGLIDCLVNIKDETGEFLMTLEDGRVIDTKGWNDWEWTHGVGLYGLLKFHEITGDDEALRIALAWFKDRFEVGTTKNVNTMSPLLTAAYLHEARHANYGVHLDAWAEWVMYDMPRTEEGGLQHITYLVDNDQQLWDDTLMMSVLPLAKIGLVLERPDYVEEAKRQFLLHVKYLADAQTGLWFHGWTFDGRHHFGRARWGRGNCWITVSIPDFIELLQLPSTDGLRLFLVSTLKAQIDALVRLQDQETGLWHTILDDPTSYLEASATAGFAYGILKSLRMRLIPREERYASAAEKAVKGVLDNISEKGELQKVSFGTPVFDDVEEYKKIPLTSMPYGQSLALLALTESYYKATGWNEENLYTNLTRSSNAILDFTVPRGLQFHISKSPNTLFKTTYSMNALPTLNGSVGYIFTSCDLDIRGSGDVRFKDMIDRFKVYDQPRRPDGKEEEFLAGERVDTRDYLLYGRLYVPKGRLDALYSTRISPTLQALVAAISDPRSDLTQSRVFRNGSSPSNVMLSLQHDTGRWCTEYTYSAEDSMVGIRMLHNFGRIGTPVDSAEESDRSRDPNKLKRIDEEDAMEGGLKGRISAGAEIYFSAKEKSVGVSTGIRFTTFPDATPPSFQLPPEFPISPSPVLTSAPQSPPSQPPTTITALFNPMMGHISGAYAAKVTRDLSLCSRFDFNVYSYESEWTMGTEWWLRRSRSKSEDSSTSTTASAADVPLDTNTNWRPDEVTGVVKARASTSNVSALHRSTVLVDRLPDSSVGDFLGRSVDVGRALAKPLDQSGRRVEPVQPLETYQVART</sequence>
<evidence type="ECO:0000256" key="2">
    <source>
        <dbReference type="ARBA" id="ARBA00022692"/>
    </source>
</evidence>
<feature type="region of interest" description="Disordered" evidence="8">
    <location>
        <begin position="812"/>
        <end position="833"/>
    </location>
</feature>
<dbReference type="SUPFAM" id="SSF48208">
    <property type="entry name" value="Six-hairpin glycosidases"/>
    <property type="match status" value="1"/>
</dbReference>
<dbReference type="InterPro" id="IPR010905">
    <property type="entry name" value="Glyco_hydro_88"/>
</dbReference>
<dbReference type="GO" id="GO:0005975">
    <property type="term" value="P:carbohydrate metabolic process"/>
    <property type="evidence" value="ECO:0007669"/>
    <property type="project" value="InterPro"/>
</dbReference>
<keyword evidence="3 7" id="KW-1000">Mitochondrion outer membrane</keyword>
<dbReference type="GO" id="GO:0045040">
    <property type="term" value="P:protein insertion into mitochondrial outer membrane"/>
    <property type="evidence" value="ECO:0007669"/>
    <property type="project" value="UniProtKB-UniRule"/>
</dbReference>
<evidence type="ECO:0000256" key="8">
    <source>
        <dbReference type="SAM" id="MobiDB-lite"/>
    </source>
</evidence>
<dbReference type="Proteomes" id="UP000310158">
    <property type="component" value="Unassembled WGS sequence"/>
</dbReference>
<dbReference type="InterPro" id="IPR012341">
    <property type="entry name" value="6hp_glycosidase-like_sf"/>
</dbReference>
<comment type="subunit">
    <text evidence="7">Component of the ER-mitochondria encounter structure (ERMES) or MDM complex, composed of MMM1, MDM10, MDM12 and MDM34. Associates with the mitochondrial outer membrane sorting assembly machinery SAM(core) complex.</text>
</comment>
<evidence type="ECO:0000256" key="4">
    <source>
        <dbReference type="ARBA" id="ARBA00022801"/>
    </source>
</evidence>
<dbReference type="GO" id="GO:0015914">
    <property type="term" value="P:phospholipid transport"/>
    <property type="evidence" value="ECO:0007669"/>
    <property type="project" value="TreeGrafter"/>
</dbReference>
<keyword evidence="4" id="KW-0378">Hydrolase</keyword>
<accession>A0A4S4M4R9</accession>
<evidence type="ECO:0000256" key="3">
    <source>
        <dbReference type="ARBA" id="ARBA00022787"/>
    </source>
</evidence>
<comment type="caution">
    <text evidence="9">The sequence shown here is derived from an EMBL/GenBank/DDBJ whole genome shotgun (WGS) entry which is preliminary data.</text>
</comment>
<protein>
    <recommendedName>
        <fullName evidence="7">Mitochondrial distribution and morphology protein 10</fullName>
    </recommendedName>
    <alternativeName>
        <fullName evidence="7">Mitochondrial inheritance component MDM10</fullName>
    </alternativeName>
</protein>
<keyword evidence="2 7" id="KW-0812">Transmembrane</keyword>
<dbReference type="GO" id="GO:0070096">
    <property type="term" value="P:mitochondrial outer membrane translocase complex assembly"/>
    <property type="evidence" value="ECO:0007669"/>
    <property type="project" value="UniProtKB-UniRule"/>
</dbReference>
<evidence type="ECO:0000256" key="1">
    <source>
        <dbReference type="ARBA" id="ARBA00022452"/>
    </source>
</evidence>
<reference evidence="9 10" key="1">
    <citation type="submission" date="2019-02" db="EMBL/GenBank/DDBJ databases">
        <title>Genome sequencing of the rare red list fungi Bondarzewia mesenterica.</title>
        <authorList>
            <person name="Buettner E."/>
            <person name="Kellner H."/>
        </authorList>
    </citation>
    <scope>NUCLEOTIDE SEQUENCE [LARGE SCALE GENOMIC DNA]</scope>
    <source>
        <strain evidence="9 10">DSM 108281</strain>
    </source>
</reference>
<dbReference type="GO" id="GO:1990456">
    <property type="term" value="P:mitochondrion-endoplasmic reticulum membrane tethering"/>
    <property type="evidence" value="ECO:0007669"/>
    <property type="project" value="UniProtKB-UniRule"/>
</dbReference>
<comment type="subcellular location">
    <subcellularLocation>
        <location evidence="7">Mitochondrion outer membrane</location>
        <topology evidence="7">Multi-pass membrane protein</topology>
    </subcellularLocation>
    <text evidence="7">The ERMES/MDM complex localizes to a few discrete foci (around 10 per single cell), that represent mitochondria-endoplasmic reticulum junctions. These foci are often found next to mtDNA nucleoids.</text>
</comment>